<evidence type="ECO:0000256" key="1">
    <source>
        <dbReference type="ARBA" id="ARBA00004167"/>
    </source>
</evidence>
<reference evidence="4 5" key="1">
    <citation type="submission" date="2017-09" db="EMBL/GenBank/DDBJ databases">
        <authorList>
            <consortium name="International Durum Wheat Genome Sequencing Consortium (IDWGSC)"/>
            <person name="Milanesi L."/>
        </authorList>
    </citation>
    <scope>NUCLEOTIDE SEQUENCE [LARGE SCALE GENOMIC DNA]</scope>
    <source>
        <strain evidence="5">cv. Svevo</strain>
    </source>
</reference>
<dbReference type="GO" id="GO:0016020">
    <property type="term" value="C:membrane"/>
    <property type="evidence" value="ECO:0007669"/>
    <property type="project" value="UniProtKB-SubCell"/>
</dbReference>
<feature type="domain" description="Malectin-like" evidence="3">
    <location>
        <begin position="30"/>
        <end position="349"/>
    </location>
</feature>
<dbReference type="EMBL" id="LT934120">
    <property type="protein sequence ID" value="VAI31792.1"/>
    <property type="molecule type" value="Genomic_DNA"/>
</dbReference>
<name>A0A9R0X894_TRITD</name>
<keyword evidence="5" id="KW-1185">Reference proteome</keyword>
<evidence type="ECO:0000259" key="3">
    <source>
        <dbReference type="Pfam" id="PF12819"/>
    </source>
</evidence>
<evidence type="ECO:0000313" key="5">
    <source>
        <dbReference type="Proteomes" id="UP000324705"/>
    </source>
</evidence>
<keyword evidence="2" id="KW-0732">Signal</keyword>
<organism evidence="4 5">
    <name type="scientific">Triticum turgidum subsp. durum</name>
    <name type="common">Durum wheat</name>
    <name type="synonym">Triticum durum</name>
    <dbReference type="NCBI Taxonomy" id="4567"/>
    <lineage>
        <taxon>Eukaryota</taxon>
        <taxon>Viridiplantae</taxon>
        <taxon>Streptophyta</taxon>
        <taxon>Embryophyta</taxon>
        <taxon>Tracheophyta</taxon>
        <taxon>Spermatophyta</taxon>
        <taxon>Magnoliopsida</taxon>
        <taxon>Liliopsida</taxon>
        <taxon>Poales</taxon>
        <taxon>Poaceae</taxon>
        <taxon>BOP clade</taxon>
        <taxon>Pooideae</taxon>
        <taxon>Triticodae</taxon>
        <taxon>Triticeae</taxon>
        <taxon>Triticinae</taxon>
        <taxon>Triticum</taxon>
    </lineage>
</organism>
<dbReference type="Pfam" id="PF12819">
    <property type="entry name" value="Malectin_like"/>
    <property type="match status" value="1"/>
</dbReference>
<gene>
    <name evidence="4" type="ORF">TRITD_5Bv1G114940</name>
</gene>
<protein>
    <recommendedName>
        <fullName evidence="3">Malectin-like domain-containing protein</fullName>
    </recommendedName>
</protein>
<feature type="signal peptide" evidence="2">
    <location>
        <begin position="1"/>
        <end position="17"/>
    </location>
</feature>
<dbReference type="Proteomes" id="UP000324705">
    <property type="component" value="Chromosome 5B"/>
</dbReference>
<proteinExistence type="predicted"/>
<dbReference type="PANTHER" id="PTHR45631">
    <property type="entry name" value="OS07G0107800 PROTEIN-RELATED"/>
    <property type="match status" value="1"/>
</dbReference>
<dbReference type="PANTHER" id="PTHR45631:SF6">
    <property type="entry name" value="OS09G0352000 PROTEIN"/>
    <property type="match status" value="1"/>
</dbReference>
<dbReference type="InterPro" id="IPR024788">
    <property type="entry name" value="Malectin-like_Carb-bd_dom"/>
</dbReference>
<dbReference type="Gramene" id="TRITD5Bv1G114940.3">
    <property type="protein sequence ID" value="TRITD5Bv1G114940.3"/>
    <property type="gene ID" value="TRITD5Bv1G114940"/>
</dbReference>
<dbReference type="AlphaFoldDB" id="A0A9R0X894"/>
<accession>A0A9R0X894</accession>
<evidence type="ECO:0000313" key="4">
    <source>
        <dbReference type="EMBL" id="VAI31792.1"/>
    </source>
</evidence>
<comment type="subcellular location">
    <subcellularLocation>
        <location evidence="1">Membrane</location>
        <topology evidence="1">Single-pass membrane protein</topology>
    </subcellularLocation>
</comment>
<feature type="chain" id="PRO_5040384052" description="Malectin-like domain-containing protein" evidence="2">
    <location>
        <begin position="18"/>
        <end position="370"/>
    </location>
</feature>
<sequence>MGPLWVFFGAFVMAATAVHVAGQQEGFLSIDCGLDAKFSGRRDTYTDIAYVSDGPYVDGGENHRVAAELDTTDTNEDLRTLRSFPSGLRNCYTLPTKSGAKYLVRMLFFHGNYDGKTVDFDLHLGTNYWDTMSVGNTTDDRYSWSEAIFVAWASWVPVCLVNTGSGTPFVSTVELRPLSASLYPDVTIDESMSTYQRINTGGNFTRFPEDPYDRYWSSRTRLSWAKLSTKDTIEQDNVFAVPSLVLQTAVAPINNATVLYVNTWISYKTSLEFKFIFHFADIQNTQRRRFNIYMNNEDWYTNYSPPYLVADHVRSSKWYKTTGGEYNFTLAATNTSMMPPMINAYEGYTHIPHDTPRTFFKDCEITPLYL</sequence>
<evidence type="ECO:0000256" key="2">
    <source>
        <dbReference type="SAM" id="SignalP"/>
    </source>
</evidence>